<keyword evidence="3" id="KW-0729">SH3-binding</keyword>
<dbReference type="InterPro" id="IPR050868">
    <property type="entry name" value="ELMO_domain-containing"/>
</dbReference>
<reference evidence="7 8" key="1">
    <citation type="submission" date="2016-06" db="EMBL/GenBank/DDBJ databases">
        <title>Evolution of pathogenesis and genome organization in the Tremellales.</title>
        <authorList>
            <person name="Cuomo C."/>
            <person name="Litvintseva A."/>
            <person name="Heitman J."/>
            <person name="Chen Y."/>
            <person name="Sun S."/>
            <person name="Springer D."/>
            <person name="Dromer F."/>
            <person name="Young S."/>
            <person name="Zeng Q."/>
            <person name="Chapman S."/>
            <person name="Gujja S."/>
            <person name="Saif S."/>
            <person name="Birren B."/>
        </authorList>
    </citation>
    <scope>NUCLEOTIDE SEQUENCE [LARGE SCALE GENOMIC DNA]</scope>
    <source>
        <strain evidence="7 8">ATCC 28783</strain>
    </source>
</reference>
<evidence type="ECO:0000256" key="5">
    <source>
        <dbReference type="SAM" id="MobiDB-lite"/>
    </source>
</evidence>
<feature type="domain" description="ELMO" evidence="6">
    <location>
        <begin position="391"/>
        <end position="587"/>
    </location>
</feature>
<dbReference type="InterPro" id="IPR011989">
    <property type="entry name" value="ARM-like"/>
</dbReference>
<feature type="region of interest" description="Disordered" evidence="5">
    <location>
        <begin position="413"/>
        <end position="447"/>
    </location>
</feature>
<organism evidence="7 8">
    <name type="scientific">Tremella mesenterica</name>
    <name type="common">Jelly fungus</name>
    <dbReference type="NCBI Taxonomy" id="5217"/>
    <lineage>
        <taxon>Eukaryota</taxon>
        <taxon>Fungi</taxon>
        <taxon>Dikarya</taxon>
        <taxon>Basidiomycota</taxon>
        <taxon>Agaricomycotina</taxon>
        <taxon>Tremellomycetes</taxon>
        <taxon>Tremellales</taxon>
        <taxon>Tremellaceae</taxon>
        <taxon>Tremella</taxon>
    </lineage>
</organism>
<evidence type="ECO:0000259" key="6">
    <source>
        <dbReference type="PROSITE" id="PS51335"/>
    </source>
</evidence>
<dbReference type="InterPro" id="IPR006816">
    <property type="entry name" value="ELMO_dom"/>
</dbReference>
<evidence type="ECO:0000256" key="2">
    <source>
        <dbReference type="ARBA" id="ARBA00022907"/>
    </source>
</evidence>
<dbReference type="Pfam" id="PF04727">
    <property type="entry name" value="ELMO_CED12"/>
    <property type="match status" value="1"/>
</dbReference>
<keyword evidence="2" id="KW-0581">Phagocytosis</keyword>
<dbReference type="InterPro" id="IPR024574">
    <property type="entry name" value="ELMO_ARM"/>
</dbReference>
<evidence type="ECO:0000256" key="4">
    <source>
        <dbReference type="ARBA" id="ARBA00024863"/>
    </source>
</evidence>
<keyword evidence="8" id="KW-1185">Reference proteome</keyword>
<dbReference type="Proteomes" id="UP000289152">
    <property type="component" value="Unassembled WGS sequence"/>
</dbReference>
<gene>
    <name evidence="7" type="ORF">M231_04563</name>
</gene>
<proteinExistence type="predicted"/>
<dbReference type="GO" id="GO:0005886">
    <property type="term" value="C:plasma membrane"/>
    <property type="evidence" value="ECO:0007669"/>
    <property type="project" value="TreeGrafter"/>
</dbReference>
<dbReference type="GO" id="GO:0017124">
    <property type="term" value="F:SH3 domain binding"/>
    <property type="evidence" value="ECO:0007669"/>
    <property type="project" value="UniProtKB-KW"/>
</dbReference>
<keyword evidence="1" id="KW-0053">Apoptosis</keyword>
<dbReference type="Pfam" id="PF16457">
    <property type="entry name" value="PH_12"/>
    <property type="match status" value="1"/>
</dbReference>
<dbReference type="InterPro" id="IPR001849">
    <property type="entry name" value="PH_domain"/>
</dbReference>
<dbReference type="GO" id="GO:0006915">
    <property type="term" value="P:apoptotic process"/>
    <property type="evidence" value="ECO:0007669"/>
    <property type="project" value="UniProtKB-KW"/>
</dbReference>
<feature type="compositionally biased region" description="Basic and acidic residues" evidence="5">
    <location>
        <begin position="437"/>
        <end position="447"/>
    </location>
</feature>
<accession>A0A4Q1BKD4</accession>
<feature type="compositionally biased region" description="Basic and acidic residues" evidence="5">
    <location>
        <begin position="249"/>
        <end position="259"/>
    </location>
</feature>
<dbReference type="GO" id="GO:0048870">
    <property type="term" value="P:cell motility"/>
    <property type="evidence" value="ECO:0007669"/>
    <property type="project" value="TreeGrafter"/>
</dbReference>
<sequence length="829" mass="92409">MALDTPRQIENEVVMKRDAVPTNLVTYKGKHLPARIDPEARVQYVLEMMATAFQTKEHHITLCLRDENDILITQNNLPSKIYNHDNLKLVSSPAIEALAVVTALQHTSLRPSFDSSINIHEAGGMSLKLALFNLQKYVKEDDFAVEFMLRGGVAMLVELVCNEALSGNSLAYALQGIRGLLEYEAPWLHLTDAFVHRVVSLLITSTAPNIIRPATAIVRKLVIGSAKNIVTNSANTGTLVGHPGYPSRKGKEKEKKSKDVKGAGQYGFDRVWPVIQKVGEGILSDHGGSGAERVFRVMVGRLESTGDLELVAQSLGLVNASLRSAAQESSSHYPALVGILERLSVRRYVSRLMPTSANNIVENQILNFQARYMAILDHRRLRPVRPVINPDQEKMLDDIWFVGQLEDEDFDGLSTGHSPVRGLGPRSPRTPRSPGLARREKNGGGDRTMDGWVRIGLGFDQGGVPVSSEADLFRDVGSLGLECLHWFAMHEESFHNVIMEQQARPEDRRCPIGAASAECVKILCEHYKISQAGHHAPAHFQLFLLNFPRLHHLVLRFFMRMWHESESRLADFARLSFLVRSQIRLSLADEAGKTWLHLEQELEADYRTIRDRQLEMLEREDGMLARQAVRELKEKLGKDAYEVMAEQRIGCMLQGSWFNAATILIPGIQVGSKPNSSKPLRFLRLSSNRRTIAYSDFPSRTPTPPTYDSLLHHIDISNITTIRTRTGTAIKSLSPNLISKLSFSLMSGELSLLDVDAVHTAQMSEWTDGLRVLRGEGGMGTKESGAALQMLNDLALKIRLLDITGDGLEIPEKVSIGQAPRSVDFWFAR</sequence>
<feature type="region of interest" description="Disordered" evidence="5">
    <location>
        <begin position="240"/>
        <end position="259"/>
    </location>
</feature>
<dbReference type="Gene3D" id="1.25.10.10">
    <property type="entry name" value="Leucine-rich Repeat Variant"/>
    <property type="match status" value="1"/>
</dbReference>
<dbReference type="OrthoDB" id="28413at2759"/>
<evidence type="ECO:0000256" key="3">
    <source>
        <dbReference type="ARBA" id="ARBA00023036"/>
    </source>
</evidence>
<comment type="function">
    <text evidence="4">Involved in cytoskeletal rearrangements required for phagocytosis of apoptotic cells and cell motility. Acts in association with DOCK1 and CRK. Was initially proposed to be required in complex with DOCK1 to activate Rac Rho small GTPases. May enhance the guanine nucleotide exchange factor (GEF) activity of DOCK1.</text>
</comment>
<evidence type="ECO:0000256" key="1">
    <source>
        <dbReference type="ARBA" id="ARBA00022703"/>
    </source>
</evidence>
<dbReference type="PANTHER" id="PTHR12771:SF56">
    <property type="entry name" value="CED-12"/>
    <property type="match status" value="1"/>
</dbReference>
<protein>
    <recommendedName>
        <fullName evidence="6">ELMO domain-containing protein</fullName>
    </recommendedName>
</protein>
<dbReference type="Pfam" id="PF11841">
    <property type="entry name" value="ELMO_ARM"/>
    <property type="match status" value="1"/>
</dbReference>
<dbReference type="EMBL" id="SDIL01000052">
    <property type="protein sequence ID" value="RXK38189.1"/>
    <property type="molecule type" value="Genomic_DNA"/>
</dbReference>
<comment type="caution">
    <text evidence="7">The sequence shown here is derived from an EMBL/GenBank/DDBJ whole genome shotgun (WGS) entry which is preliminary data.</text>
</comment>
<dbReference type="AlphaFoldDB" id="A0A4Q1BKD4"/>
<evidence type="ECO:0000313" key="7">
    <source>
        <dbReference type="EMBL" id="RXK38189.1"/>
    </source>
</evidence>
<dbReference type="InParanoid" id="A0A4Q1BKD4"/>
<dbReference type="PROSITE" id="PS51335">
    <property type="entry name" value="ELMO"/>
    <property type="match status" value="1"/>
</dbReference>
<dbReference type="SUPFAM" id="SSF50729">
    <property type="entry name" value="PH domain-like"/>
    <property type="match status" value="1"/>
</dbReference>
<feature type="compositionally biased region" description="Low complexity" evidence="5">
    <location>
        <begin position="421"/>
        <end position="436"/>
    </location>
</feature>
<dbReference type="STRING" id="5217.A0A4Q1BKD4"/>
<dbReference type="PANTHER" id="PTHR12771">
    <property type="entry name" value="ENGULFMENT AND CELL MOTILITY"/>
    <property type="match status" value="1"/>
</dbReference>
<dbReference type="GO" id="GO:0007015">
    <property type="term" value="P:actin filament organization"/>
    <property type="evidence" value="ECO:0007669"/>
    <property type="project" value="TreeGrafter"/>
</dbReference>
<dbReference type="InterPro" id="IPR011993">
    <property type="entry name" value="PH-like_dom_sf"/>
</dbReference>
<dbReference type="Gene3D" id="2.30.29.30">
    <property type="entry name" value="Pleckstrin-homology domain (PH domain)/Phosphotyrosine-binding domain (PTB)"/>
    <property type="match status" value="1"/>
</dbReference>
<dbReference type="VEuPathDB" id="FungiDB:TREMEDRAFT_74853"/>
<evidence type="ECO:0000313" key="8">
    <source>
        <dbReference type="Proteomes" id="UP000289152"/>
    </source>
</evidence>
<name>A0A4Q1BKD4_TREME</name>